<accession>A0A2N5ZDY2</accession>
<dbReference type="PIRSF" id="PIRSF003078">
    <property type="entry name" value="GidB"/>
    <property type="match status" value="1"/>
</dbReference>
<dbReference type="Pfam" id="PF02527">
    <property type="entry name" value="GidB"/>
    <property type="match status" value="1"/>
</dbReference>
<keyword evidence="5 6" id="KW-0949">S-adenosyl-L-methionine</keyword>
<evidence type="ECO:0000256" key="1">
    <source>
        <dbReference type="ARBA" id="ARBA00022490"/>
    </source>
</evidence>
<keyword evidence="3 6" id="KW-0489">Methyltransferase</keyword>
<keyword evidence="4 6" id="KW-0808">Transferase</keyword>
<protein>
    <recommendedName>
        <fullName evidence="6">Ribosomal RNA small subunit methyltransferase G</fullName>
        <ecNumber evidence="6">2.1.1.-</ecNumber>
    </recommendedName>
    <alternativeName>
        <fullName evidence="6">16S rRNA 7-methylguanosine methyltransferase</fullName>
        <shortName evidence="6">16S rRNA m7G methyltransferase</shortName>
    </alternativeName>
</protein>
<gene>
    <name evidence="6 7" type="primary">rsmG</name>
    <name evidence="7" type="ORF">C0601_09070</name>
</gene>
<keyword evidence="1 6" id="KW-0963">Cytoplasm</keyword>
<dbReference type="EMBL" id="PKTG01000102">
    <property type="protein sequence ID" value="PLX16867.1"/>
    <property type="molecule type" value="Genomic_DNA"/>
</dbReference>
<evidence type="ECO:0000256" key="6">
    <source>
        <dbReference type="HAMAP-Rule" id="MF_00074"/>
    </source>
</evidence>
<comment type="caution">
    <text evidence="7">The sequence shown here is derived from an EMBL/GenBank/DDBJ whole genome shotgun (WGS) entry which is preliminary data.</text>
</comment>
<dbReference type="Gene3D" id="3.40.50.150">
    <property type="entry name" value="Vaccinia Virus protein VP39"/>
    <property type="match status" value="1"/>
</dbReference>
<evidence type="ECO:0000256" key="4">
    <source>
        <dbReference type="ARBA" id="ARBA00022679"/>
    </source>
</evidence>
<reference evidence="7 8" key="1">
    <citation type="submission" date="2017-11" db="EMBL/GenBank/DDBJ databases">
        <title>Genome-resolved metagenomics identifies genetic mobility, metabolic interactions, and unexpected diversity in perchlorate-reducing communities.</title>
        <authorList>
            <person name="Barnum T.P."/>
            <person name="Figueroa I.A."/>
            <person name="Carlstrom C.I."/>
            <person name="Lucas L.N."/>
            <person name="Engelbrektson A.L."/>
            <person name="Coates J.D."/>
        </authorList>
    </citation>
    <scope>NUCLEOTIDE SEQUENCE [LARGE SCALE GENOMIC DNA]</scope>
    <source>
        <strain evidence="7">BM706</strain>
    </source>
</reference>
<dbReference type="Proteomes" id="UP000234857">
    <property type="component" value="Unassembled WGS sequence"/>
</dbReference>
<dbReference type="EC" id="2.1.1.-" evidence="6"/>
<evidence type="ECO:0000313" key="8">
    <source>
        <dbReference type="Proteomes" id="UP000234857"/>
    </source>
</evidence>
<dbReference type="InterPro" id="IPR003682">
    <property type="entry name" value="rRNA_ssu_MeTfrase_G"/>
</dbReference>
<evidence type="ECO:0000313" key="7">
    <source>
        <dbReference type="EMBL" id="PLX16867.1"/>
    </source>
</evidence>
<dbReference type="HAMAP" id="MF_00074">
    <property type="entry name" value="16SrRNA_methyltr_G"/>
    <property type="match status" value="1"/>
</dbReference>
<dbReference type="InterPro" id="IPR029063">
    <property type="entry name" value="SAM-dependent_MTases_sf"/>
</dbReference>
<feature type="binding site" evidence="6">
    <location>
        <position position="74"/>
    </location>
    <ligand>
        <name>S-adenosyl-L-methionine</name>
        <dbReference type="ChEBI" id="CHEBI:59789"/>
    </ligand>
</feature>
<name>A0A2N5ZDY2_MUIH1</name>
<feature type="binding site" evidence="6">
    <location>
        <begin position="124"/>
        <end position="125"/>
    </location>
    <ligand>
        <name>S-adenosyl-L-methionine</name>
        <dbReference type="ChEBI" id="CHEBI:59789"/>
    </ligand>
</feature>
<dbReference type="GO" id="GO:0070043">
    <property type="term" value="F:rRNA (guanine-N7-)-methyltransferase activity"/>
    <property type="evidence" value="ECO:0007669"/>
    <property type="project" value="UniProtKB-UniRule"/>
</dbReference>
<comment type="caution">
    <text evidence="6">Lacks conserved residue(s) required for the propagation of feature annotation.</text>
</comment>
<sequence>MDIKILIEKNNITIKKEHIDRLSAYVEILLRENKKYNLASIKDLDVFLEKTLVDSLIIQRSKKIKIKGSLIDIGSGNGFPGIVLAICYPELKVTLLDAEKKKVQFLEMVRDELDLDLEVLHLRAEDHIRQKIGYFDIVCAKALVSKPDKWLRWTVPFAKRGGFIINYKTAKFLEELKLSSSQKFLKKYNTDIIEKIDYKVSDSERIIVIMKKKKARKTNK</sequence>
<organism evidence="7 8">
    <name type="scientific">Muiribacterium halophilum</name>
    <dbReference type="NCBI Taxonomy" id="2053465"/>
    <lineage>
        <taxon>Bacteria</taxon>
        <taxon>Candidatus Muiribacteriota</taxon>
        <taxon>Candidatus Muiribacteriia</taxon>
        <taxon>Candidatus Muiribacteriales</taxon>
        <taxon>Candidatus Muiribacteriaceae</taxon>
        <taxon>Candidatus Muiribacterium</taxon>
    </lineage>
</organism>
<dbReference type="PANTHER" id="PTHR31760:SF0">
    <property type="entry name" value="S-ADENOSYL-L-METHIONINE-DEPENDENT METHYLTRANSFERASES SUPERFAMILY PROTEIN"/>
    <property type="match status" value="1"/>
</dbReference>
<dbReference type="NCBIfam" id="TIGR00138">
    <property type="entry name" value="rsmG_gidB"/>
    <property type="match status" value="1"/>
</dbReference>
<comment type="function">
    <text evidence="6">Specifically methylates the N7 position of a guanine in 16S rRNA.</text>
</comment>
<evidence type="ECO:0000256" key="5">
    <source>
        <dbReference type="ARBA" id="ARBA00022691"/>
    </source>
</evidence>
<comment type="similarity">
    <text evidence="6">Belongs to the methyltransferase superfamily. RNA methyltransferase RsmG family.</text>
</comment>
<feature type="binding site" evidence="6">
    <location>
        <position position="79"/>
    </location>
    <ligand>
        <name>S-adenosyl-L-methionine</name>
        <dbReference type="ChEBI" id="CHEBI:59789"/>
    </ligand>
</feature>
<dbReference type="PANTHER" id="PTHR31760">
    <property type="entry name" value="S-ADENOSYL-L-METHIONINE-DEPENDENT METHYLTRANSFERASES SUPERFAMILY PROTEIN"/>
    <property type="match status" value="1"/>
</dbReference>
<evidence type="ECO:0000256" key="3">
    <source>
        <dbReference type="ARBA" id="ARBA00022603"/>
    </source>
</evidence>
<dbReference type="AlphaFoldDB" id="A0A2N5ZDY2"/>
<keyword evidence="2 6" id="KW-0698">rRNA processing</keyword>
<evidence type="ECO:0000256" key="2">
    <source>
        <dbReference type="ARBA" id="ARBA00022552"/>
    </source>
</evidence>
<dbReference type="SUPFAM" id="SSF53335">
    <property type="entry name" value="S-adenosyl-L-methionine-dependent methyltransferases"/>
    <property type="match status" value="1"/>
</dbReference>
<proteinExistence type="inferred from homology"/>
<dbReference type="GO" id="GO:0005829">
    <property type="term" value="C:cytosol"/>
    <property type="evidence" value="ECO:0007669"/>
    <property type="project" value="TreeGrafter"/>
</dbReference>
<comment type="subcellular location">
    <subcellularLocation>
        <location evidence="6">Cytoplasm</location>
    </subcellularLocation>
</comment>